<feature type="compositionally biased region" description="Basic residues" evidence="1">
    <location>
        <begin position="1086"/>
        <end position="1101"/>
    </location>
</feature>
<keyword evidence="4" id="KW-1185">Reference proteome</keyword>
<dbReference type="CTD" id="8573372"/>
<dbReference type="EMBL" id="HE601438">
    <property type="protein sequence ID" value="CAP23452.2"/>
    <property type="molecule type" value="Genomic_DNA"/>
</dbReference>
<dbReference type="OMA" id="NCLFLFH"/>
<feature type="region of interest" description="Disordered" evidence="1">
    <location>
        <begin position="938"/>
        <end position="984"/>
    </location>
</feature>
<dbReference type="Proteomes" id="UP000008549">
    <property type="component" value="Unassembled WGS sequence"/>
</dbReference>
<sequence>MNNPEESAVRDLGRFTVAVLNGHVDLESSAADLIRYNFGMRTVKDVIRRGSEDAELINQILDHIFHLVIYLNEEIIATSGKATSIGMENHHFIELRKRMHLMYEVWLGMQVNEAYTIRDVVQHVDASKEAIMHTYNKCKEFHRWKELPPALREFFLDEKEEVAPPVEEPEPTMFAREDGVVSSIAHEKAQSEEEGKKKQFLAKTEKVLSNYRAKNPDYKTMRELINAKTKFRLEGIYCDNLINQFITVWDMAIDHETVKPEEKYAFTGLLKKVFLMMVDKRRNDFATKLYDKYKQDADVLPCLENFIENFQSGLTEAINQLPLDSNVLSNNMELFEKTKDPIIWYLLVSPANAVQQLLTMCVDNKGYIPIIGRIFRGFPTLFYRCVNITPLPFEEPEKKDKLLITILHRIFMIGRTTWTSAAQWENAGMMTISLAKDRKRKEGQLERLEDKSLIDPFSLILFCLHELLKDYRKPTKSVEVFVKMLQRLLANNNNNRMLTNYRFGTSFSNNEENVLPTPIIMQLMFELLVEYDGQSIEVCESAREVLKSIAGRMDNDKAVFDRDVCFFLISENFNQAPWWVKYSLFTWFSNALGKPRRQVPSGIYKTIPEHHLDEFEQIKSEESCAVPECFMRSIFELGLFDVDLAVDLVKHGYGVKFEGSVVEKMALALVDSYGKKMSKRNGGLEMGTLITAILNTFDPIRELAPLNSYCTSYLKSLKKVEHLLILFMAARIAREKQLCAARIRKDDVNVLNKDELLSLNAVSEQIMDIFCETTKAHIEKEVSEVEKIRRDAESFIFSPGFTPEQCKALVEREEREQSLILQLTMIYLKCGHFCRLYQQVPMKLQQLMNSTLEKQFDSQKLLAKRVMDDVLTDQRKTEVVYAFVEQKDVVVERKSPEKESVQPVKPSELYKQQTQPIENVSAENAMFFINNGEYRHARGGYTSNRGNNRRPNFENDRPSSSRVNSRSDRRDSFRGNIWPPVDDVQTFVPRDRDFVHKHSKIQSTNDFDRGFPRNDQSRHQYDPEKLYLDDRRTPYSSHGAKTSDYDDTENDSFAECSSKPFNRCEITTTANSRTNTLQDPALPTQRRQRVRRGNHSNRRKGSAVSTTTGSTETQESRTRGNPVTSPRVSFSSLLWGKINTISDYHDQEDEITNRMKPGQPEREELAHALGLNNRDPDPPQRRGGFGFR</sequence>
<reference evidence="3 4" key="1">
    <citation type="journal article" date="2003" name="PLoS Biol.">
        <title>The genome sequence of Caenorhabditis briggsae: a platform for comparative genomics.</title>
        <authorList>
            <person name="Stein L.D."/>
            <person name="Bao Z."/>
            <person name="Blasiar D."/>
            <person name="Blumenthal T."/>
            <person name="Brent M.R."/>
            <person name="Chen N."/>
            <person name="Chinwalla A."/>
            <person name="Clarke L."/>
            <person name="Clee C."/>
            <person name="Coghlan A."/>
            <person name="Coulson A."/>
            <person name="D'Eustachio P."/>
            <person name="Fitch D.H."/>
            <person name="Fulton L.A."/>
            <person name="Fulton R.E."/>
            <person name="Griffiths-Jones S."/>
            <person name="Harris T.W."/>
            <person name="Hillier L.W."/>
            <person name="Kamath R."/>
            <person name="Kuwabara P.E."/>
            <person name="Mardis E.R."/>
            <person name="Marra M.A."/>
            <person name="Miner T.L."/>
            <person name="Minx P."/>
            <person name="Mullikin J.C."/>
            <person name="Plumb R.W."/>
            <person name="Rogers J."/>
            <person name="Schein J.E."/>
            <person name="Sohrmann M."/>
            <person name="Spieth J."/>
            <person name="Stajich J.E."/>
            <person name="Wei C."/>
            <person name="Willey D."/>
            <person name="Wilson R.K."/>
            <person name="Durbin R."/>
            <person name="Waterston R.H."/>
        </authorList>
    </citation>
    <scope>NUCLEOTIDE SEQUENCE [LARGE SCALE GENOMIC DNA]</scope>
    <source>
        <strain evidence="3 4">AF16</strain>
    </source>
</reference>
<dbReference type="GeneID" id="8573372"/>
<feature type="compositionally biased region" description="Polar residues" evidence="1">
    <location>
        <begin position="941"/>
        <end position="950"/>
    </location>
</feature>
<dbReference type="FunCoup" id="A8WSJ3">
    <property type="interactions" value="281"/>
</dbReference>
<feature type="region of interest" description="Disordered" evidence="1">
    <location>
        <begin position="1153"/>
        <end position="1188"/>
    </location>
</feature>
<feature type="compositionally biased region" description="Basic and acidic residues" evidence="1">
    <location>
        <begin position="951"/>
        <end position="973"/>
    </location>
</feature>
<protein>
    <submittedName>
        <fullName evidence="3">Protein CBG03215</fullName>
    </submittedName>
</protein>
<dbReference type="HOGENOM" id="CLU_271398_0_0_1"/>
<feature type="region of interest" description="Disordered" evidence="1">
    <location>
        <begin position="1068"/>
        <end position="1126"/>
    </location>
</feature>
<dbReference type="KEGG" id="cbr:CBG_03215"/>
<evidence type="ECO:0000313" key="3">
    <source>
        <dbReference type="EMBL" id="CAP23452.2"/>
    </source>
</evidence>
<evidence type="ECO:0000313" key="5">
    <source>
        <dbReference type="WormBase" id="CBG03215"/>
    </source>
</evidence>
<feature type="compositionally biased region" description="Basic and acidic residues" evidence="1">
    <location>
        <begin position="1006"/>
        <end position="1033"/>
    </location>
</feature>
<dbReference type="AlphaFoldDB" id="A8WSJ3"/>
<dbReference type="RefSeq" id="XP_045092092.1">
    <property type="nucleotide sequence ID" value="XM_045242231.1"/>
</dbReference>
<dbReference type="InterPro" id="IPR056581">
    <property type="entry name" value="TPR_Edg1"/>
</dbReference>
<name>A8WSJ3_CAEBR</name>
<evidence type="ECO:0000259" key="2">
    <source>
        <dbReference type="Pfam" id="PF24293"/>
    </source>
</evidence>
<feature type="region of interest" description="Disordered" evidence="1">
    <location>
        <begin position="894"/>
        <end position="913"/>
    </location>
</feature>
<gene>
    <name evidence="3 5" type="ORF">CBG03215</name>
    <name evidence="3" type="ORF">CBG_03215</name>
</gene>
<dbReference type="InParanoid" id="A8WSJ3"/>
<dbReference type="Pfam" id="PF24293">
    <property type="entry name" value="TPR_Edg1"/>
    <property type="match status" value="1"/>
</dbReference>
<proteinExistence type="predicted"/>
<feature type="domain" description="Edg1 TPR repeats region" evidence="2">
    <location>
        <begin position="195"/>
        <end position="595"/>
    </location>
</feature>
<feature type="region of interest" description="Disordered" evidence="1">
    <location>
        <begin position="999"/>
        <end position="1053"/>
    </location>
</feature>
<feature type="compositionally biased region" description="Polar residues" evidence="1">
    <location>
        <begin position="1068"/>
        <end position="1078"/>
    </location>
</feature>
<evidence type="ECO:0000313" key="4">
    <source>
        <dbReference type="Proteomes" id="UP000008549"/>
    </source>
</evidence>
<accession>A8WSJ3</accession>
<dbReference type="eggNOG" id="ENOG502SVKN">
    <property type="taxonomic scope" value="Eukaryota"/>
</dbReference>
<reference evidence="3 4" key="2">
    <citation type="journal article" date="2011" name="PLoS Genet.">
        <title>Caenorhabditis briggsae recombinant inbred line genotypes reveal inter-strain incompatibility and the evolution of recombination.</title>
        <authorList>
            <person name="Ross J.A."/>
            <person name="Koboldt D.C."/>
            <person name="Staisch J.E."/>
            <person name="Chamberlin H.M."/>
            <person name="Gupta B.P."/>
            <person name="Miller R.D."/>
            <person name="Baird S.E."/>
            <person name="Haag E.S."/>
        </authorList>
    </citation>
    <scope>NUCLEOTIDE SEQUENCE [LARGE SCALE GENOMIC DNA]</scope>
    <source>
        <strain evidence="3 4">AF16</strain>
    </source>
</reference>
<organism evidence="3 4">
    <name type="scientific">Caenorhabditis briggsae</name>
    <dbReference type="NCBI Taxonomy" id="6238"/>
    <lineage>
        <taxon>Eukaryota</taxon>
        <taxon>Metazoa</taxon>
        <taxon>Ecdysozoa</taxon>
        <taxon>Nematoda</taxon>
        <taxon>Chromadorea</taxon>
        <taxon>Rhabditida</taxon>
        <taxon>Rhabditina</taxon>
        <taxon>Rhabditomorpha</taxon>
        <taxon>Rhabditoidea</taxon>
        <taxon>Rhabditidae</taxon>
        <taxon>Peloderinae</taxon>
        <taxon>Caenorhabditis</taxon>
    </lineage>
</organism>
<dbReference type="WormBase" id="CBG03215">
    <property type="protein sequence ID" value="CBP14520"/>
    <property type="gene ID" value="WBGene00026117"/>
</dbReference>
<evidence type="ECO:0000256" key="1">
    <source>
        <dbReference type="SAM" id="MobiDB-lite"/>
    </source>
</evidence>